<feature type="region of interest" description="Disordered" evidence="1">
    <location>
        <begin position="1"/>
        <end position="20"/>
    </location>
</feature>
<keyword evidence="2" id="KW-0472">Membrane</keyword>
<feature type="transmembrane region" description="Helical" evidence="2">
    <location>
        <begin position="35"/>
        <end position="66"/>
    </location>
</feature>
<evidence type="ECO:0000313" key="3">
    <source>
        <dbReference type="EMBL" id="MBD2753745.1"/>
    </source>
</evidence>
<sequence>MKEATLERTTSSKMRHKAPKQNSFKRVANIINTSLLGAIGGGGLGAFLGITGALWGVAIGALAVALPALNNDNSTE</sequence>
<organism evidence="3 4">
    <name type="scientific">Spirosoma validum</name>
    <dbReference type="NCBI Taxonomy" id="2771355"/>
    <lineage>
        <taxon>Bacteria</taxon>
        <taxon>Pseudomonadati</taxon>
        <taxon>Bacteroidota</taxon>
        <taxon>Cytophagia</taxon>
        <taxon>Cytophagales</taxon>
        <taxon>Cytophagaceae</taxon>
        <taxon>Spirosoma</taxon>
    </lineage>
</organism>
<reference evidence="3" key="1">
    <citation type="submission" date="2020-09" db="EMBL/GenBank/DDBJ databases">
        <authorList>
            <person name="Kim M.K."/>
        </authorList>
    </citation>
    <scope>NUCLEOTIDE SEQUENCE</scope>
    <source>
        <strain evidence="3">BT704</strain>
    </source>
</reference>
<gene>
    <name evidence="3" type="ORF">IC230_12645</name>
</gene>
<dbReference type="EMBL" id="JACXAA010000004">
    <property type="protein sequence ID" value="MBD2753745.1"/>
    <property type="molecule type" value="Genomic_DNA"/>
</dbReference>
<comment type="caution">
    <text evidence="3">The sequence shown here is derived from an EMBL/GenBank/DDBJ whole genome shotgun (WGS) entry which is preliminary data.</text>
</comment>
<dbReference type="Proteomes" id="UP000653797">
    <property type="component" value="Unassembled WGS sequence"/>
</dbReference>
<keyword evidence="4" id="KW-1185">Reference proteome</keyword>
<dbReference type="AlphaFoldDB" id="A0A927GDN8"/>
<dbReference type="RefSeq" id="WP_191039393.1">
    <property type="nucleotide sequence ID" value="NZ_JACXAA010000004.1"/>
</dbReference>
<keyword evidence="2" id="KW-0812">Transmembrane</keyword>
<evidence type="ECO:0000313" key="4">
    <source>
        <dbReference type="Proteomes" id="UP000653797"/>
    </source>
</evidence>
<proteinExistence type="predicted"/>
<protein>
    <submittedName>
        <fullName evidence="3">Uncharacterized protein</fullName>
    </submittedName>
</protein>
<name>A0A927GDN8_9BACT</name>
<evidence type="ECO:0000256" key="1">
    <source>
        <dbReference type="SAM" id="MobiDB-lite"/>
    </source>
</evidence>
<keyword evidence="2" id="KW-1133">Transmembrane helix</keyword>
<evidence type="ECO:0000256" key="2">
    <source>
        <dbReference type="SAM" id="Phobius"/>
    </source>
</evidence>
<accession>A0A927GDN8</accession>